<dbReference type="Pfam" id="PF13439">
    <property type="entry name" value="Glyco_transf_4"/>
    <property type="match status" value="1"/>
</dbReference>
<dbReference type="Proteomes" id="UP000177565">
    <property type="component" value="Unassembled WGS sequence"/>
</dbReference>
<evidence type="ECO:0000259" key="2">
    <source>
        <dbReference type="Pfam" id="PF13439"/>
    </source>
</evidence>
<dbReference type="SUPFAM" id="SSF53756">
    <property type="entry name" value="UDP-Glycosyltransferase/glycogen phosphorylase"/>
    <property type="match status" value="1"/>
</dbReference>
<dbReference type="CDD" id="cd03808">
    <property type="entry name" value="GT4_CapM-like"/>
    <property type="match status" value="1"/>
</dbReference>
<evidence type="ECO:0000313" key="4">
    <source>
        <dbReference type="Proteomes" id="UP000177565"/>
    </source>
</evidence>
<dbReference type="InterPro" id="IPR001296">
    <property type="entry name" value="Glyco_trans_1"/>
</dbReference>
<dbReference type="PANTHER" id="PTHR45947:SF14">
    <property type="entry name" value="SLL1723 PROTEIN"/>
    <property type="match status" value="1"/>
</dbReference>
<accession>A0A1G2MPQ1</accession>
<dbReference type="STRING" id="1802312.A3C06_03335"/>
<feature type="domain" description="Glycosyl transferase family 1" evidence="1">
    <location>
        <begin position="212"/>
        <end position="363"/>
    </location>
</feature>
<dbReference type="Pfam" id="PF00534">
    <property type="entry name" value="Glycos_transf_1"/>
    <property type="match status" value="1"/>
</dbReference>
<feature type="domain" description="Glycosyltransferase subfamily 4-like N-terminal" evidence="2">
    <location>
        <begin position="14"/>
        <end position="184"/>
    </location>
</feature>
<name>A0A1G2MPQ1_9BACT</name>
<evidence type="ECO:0008006" key="5">
    <source>
        <dbReference type="Google" id="ProtNLM"/>
    </source>
</evidence>
<dbReference type="EMBL" id="MHRQ01000032">
    <property type="protein sequence ID" value="OHA25855.1"/>
    <property type="molecule type" value="Genomic_DNA"/>
</dbReference>
<gene>
    <name evidence="3" type="ORF">A3C06_03335</name>
</gene>
<evidence type="ECO:0000313" key="3">
    <source>
        <dbReference type="EMBL" id="OHA25855.1"/>
    </source>
</evidence>
<dbReference type="PANTHER" id="PTHR45947">
    <property type="entry name" value="SULFOQUINOVOSYL TRANSFERASE SQD2"/>
    <property type="match status" value="1"/>
</dbReference>
<dbReference type="GO" id="GO:0016757">
    <property type="term" value="F:glycosyltransferase activity"/>
    <property type="evidence" value="ECO:0007669"/>
    <property type="project" value="InterPro"/>
</dbReference>
<dbReference type="InterPro" id="IPR050194">
    <property type="entry name" value="Glycosyltransferase_grp1"/>
</dbReference>
<evidence type="ECO:0000259" key="1">
    <source>
        <dbReference type="Pfam" id="PF00534"/>
    </source>
</evidence>
<organism evidence="3 4">
    <name type="scientific">Candidatus Taylorbacteria bacterium RIFCSPHIGHO2_02_FULL_46_13</name>
    <dbReference type="NCBI Taxonomy" id="1802312"/>
    <lineage>
        <taxon>Bacteria</taxon>
        <taxon>Candidatus Tayloriibacteriota</taxon>
    </lineage>
</organism>
<dbReference type="AlphaFoldDB" id="A0A1G2MPQ1"/>
<sequence>MKQKILFIITKSNWGGAQRYVFDLATHLPKDKFEVIVAFGQDGELSKRLAESGIRTISIPRLARDVNPLPDAMVIFDLIKIFRREQPDVIHLNSAKIGGLGALAGKLCNLLQAPSSKPQARIMYTVHGWTFNEKRPMWQKAVIKFLQWLNVVLCHSVIVIAQREYEQMAELPFTKKKLVLIHNGLTEITFKSREESRKELGTRISCDISQGFVIGTISELHKNKGLDFIIEAMGQIKKTRPEAIFVIISGGELRTVLEAQIKKRDLENSVFLLGAIPNAREYLKAFDIFTLTSRKEGLPYVILEAGAAGLPVIASKVGGIPEIMEDGKSGLLVNPKNTGELEHALIFLIEHPEERIKYGTALKKVVTTKFSFEKMLTTTERLYKNP</sequence>
<comment type="caution">
    <text evidence="3">The sequence shown here is derived from an EMBL/GenBank/DDBJ whole genome shotgun (WGS) entry which is preliminary data.</text>
</comment>
<dbReference type="Gene3D" id="3.40.50.2000">
    <property type="entry name" value="Glycogen Phosphorylase B"/>
    <property type="match status" value="2"/>
</dbReference>
<proteinExistence type="predicted"/>
<protein>
    <recommendedName>
        <fullName evidence="5">Second mannosyl transferase</fullName>
    </recommendedName>
</protein>
<dbReference type="InterPro" id="IPR028098">
    <property type="entry name" value="Glyco_trans_4-like_N"/>
</dbReference>
<reference evidence="3 4" key="1">
    <citation type="journal article" date="2016" name="Nat. Commun.">
        <title>Thousands of microbial genomes shed light on interconnected biogeochemical processes in an aquifer system.</title>
        <authorList>
            <person name="Anantharaman K."/>
            <person name="Brown C.T."/>
            <person name="Hug L.A."/>
            <person name="Sharon I."/>
            <person name="Castelle C.J."/>
            <person name="Probst A.J."/>
            <person name="Thomas B.C."/>
            <person name="Singh A."/>
            <person name="Wilkins M.J."/>
            <person name="Karaoz U."/>
            <person name="Brodie E.L."/>
            <person name="Williams K.H."/>
            <person name="Hubbard S.S."/>
            <person name="Banfield J.F."/>
        </authorList>
    </citation>
    <scope>NUCLEOTIDE SEQUENCE [LARGE SCALE GENOMIC DNA]</scope>
</reference>